<dbReference type="AGR" id="WB:WBGene00219443"/>
<name>I2HAH6_CAEEL</name>
<dbReference type="EMBL" id="BX284604">
    <property type="protein sequence ID" value="CCH63904.1"/>
    <property type="molecule type" value="Genomic_DNA"/>
</dbReference>
<protein>
    <submittedName>
        <fullName evidence="1">Uncharacterized protein</fullName>
    </submittedName>
</protein>
<dbReference type="GeneID" id="24105173"/>
<reference evidence="1 2" key="1">
    <citation type="journal article" date="1998" name="Science">
        <title>Genome sequence of the nematode C. elegans: a platform for investigating biology.</title>
        <authorList>
            <consortium name="The C. elegans sequencing consortium"/>
            <person name="Sulson J.E."/>
            <person name="Waterston R."/>
        </authorList>
    </citation>
    <scope>NUCLEOTIDE SEQUENCE [LARGE SCALE GENOMIC DNA]</scope>
    <source>
        <strain evidence="1 2">Bristol N2</strain>
    </source>
</reference>
<keyword evidence="2" id="KW-1185">Reference proteome</keyword>
<accession>I2HAH6</accession>
<dbReference type="WormBase" id="Y57G11C.1144">
    <property type="protein sequence ID" value="CE47688"/>
    <property type="gene ID" value="WBGene00219443"/>
</dbReference>
<dbReference type="RefSeq" id="NP_001263817.1">
    <property type="nucleotide sequence ID" value="NM_001276888.1"/>
</dbReference>
<dbReference type="KEGG" id="cel:CELE_Y57G11C.1144"/>
<dbReference type="CTD" id="24105173"/>
<evidence type="ECO:0000313" key="1">
    <source>
        <dbReference type="EMBL" id="CCH63904.1"/>
    </source>
</evidence>
<dbReference type="HOGENOM" id="CLU_2707039_0_0_1"/>
<gene>
    <name evidence="1" type="ORF">CELE_Y57G11C.1144</name>
    <name evidence="1 3" type="ORF">Y57G11C.1144</name>
</gene>
<evidence type="ECO:0000313" key="3">
    <source>
        <dbReference type="WormBase" id="Y57G11C.1144"/>
    </source>
</evidence>
<dbReference type="AlphaFoldDB" id="I2HAH6"/>
<sequence>MDFYKKRCLPWMHFKANNLTKTQSSIVDPKILNYVYTFPASASDLNNKNATFKESLSYRLKIINIYSNIINHY</sequence>
<dbReference type="InParanoid" id="I2HAH6"/>
<dbReference type="Bgee" id="WBGene00219443">
    <property type="expression patterns" value="Expressed in embryo and 2 other cell types or tissues"/>
</dbReference>
<dbReference type="Proteomes" id="UP000001940">
    <property type="component" value="Chromosome IV"/>
</dbReference>
<evidence type="ECO:0000313" key="2">
    <source>
        <dbReference type="Proteomes" id="UP000001940"/>
    </source>
</evidence>
<dbReference type="PaxDb" id="6239-Y57G11C.1144"/>
<proteinExistence type="predicted"/>
<organism evidence="1 2">
    <name type="scientific">Caenorhabditis elegans</name>
    <dbReference type="NCBI Taxonomy" id="6239"/>
    <lineage>
        <taxon>Eukaryota</taxon>
        <taxon>Metazoa</taxon>
        <taxon>Ecdysozoa</taxon>
        <taxon>Nematoda</taxon>
        <taxon>Chromadorea</taxon>
        <taxon>Rhabditida</taxon>
        <taxon>Rhabditina</taxon>
        <taxon>Rhabditomorpha</taxon>
        <taxon>Rhabditoidea</taxon>
        <taxon>Rhabditidae</taxon>
        <taxon>Peloderinae</taxon>
        <taxon>Caenorhabditis</taxon>
    </lineage>
</organism>